<evidence type="ECO:0000313" key="1">
    <source>
        <dbReference type="EMBL" id="EGH28805.1"/>
    </source>
</evidence>
<accession>F3FF19</accession>
<gene>
    <name evidence="1" type="ORF">PSYJA_07438</name>
</gene>
<comment type="caution">
    <text evidence="1">The sequence shown here is derived from an EMBL/GenBank/DDBJ whole genome shotgun (WGS) entry which is preliminary data.</text>
</comment>
<dbReference type="EMBL" id="AEAH01000325">
    <property type="protein sequence ID" value="EGH28805.1"/>
    <property type="molecule type" value="Genomic_DNA"/>
</dbReference>
<dbReference type="Proteomes" id="UP000004471">
    <property type="component" value="Unassembled WGS sequence"/>
</dbReference>
<reference evidence="1 2" key="1">
    <citation type="journal article" date="2011" name="PLoS Pathog.">
        <title>Dynamic evolution of pathogenicity revealed by sequencing and comparative genomics of 19 Pseudomonas syringae isolates.</title>
        <authorList>
            <person name="Baltrus D.A."/>
            <person name="Nishimura M.T."/>
            <person name="Romanchuk A."/>
            <person name="Chang J.H."/>
            <person name="Mukhtar M.S."/>
            <person name="Cherkis K."/>
            <person name="Roach J."/>
            <person name="Grant S.R."/>
            <person name="Jones C.D."/>
            <person name="Dangl J.L."/>
        </authorList>
    </citation>
    <scope>NUCLEOTIDE SEQUENCE [LARGE SCALE GENOMIC DNA]</scope>
    <source>
        <strain evidence="2">M301072PT</strain>
    </source>
</reference>
<dbReference type="AlphaFoldDB" id="F3FF19"/>
<protein>
    <submittedName>
        <fullName evidence="1">Uncharacterized protein</fullName>
    </submittedName>
</protein>
<dbReference type="HOGENOM" id="CLU_2410995_0_0_6"/>
<sequence length="92" mass="9850">MLATGFEASGKHLDIGLIELVDTLQPGTSQRRADSNAQGSTVSTVVGLDMHARPLTSRQPADQIRRQLPVRGAETKDITVLQSQAINRRSGG</sequence>
<proteinExistence type="predicted"/>
<evidence type="ECO:0000313" key="2">
    <source>
        <dbReference type="Proteomes" id="UP000004471"/>
    </source>
</evidence>
<name>F3FF19_PSESX</name>
<organism evidence="1 2">
    <name type="scientific">Pseudomonas syringae pv. japonica str. M301072</name>
    <dbReference type="NCBI Taxonomy" id="629262"/>
    <lineage>
        <taxon>Bacteria</taxon>
        <taxon>Pseudomonadati</taxon>
        <taxon>Pseudomonadota</taxon>
        <taxon>Gammaproteobacteria</taxon>
        <taxon>Pseudomonadales</taxon>
        <taxon>Pseudomonadaceae</taxon>
        <taxon>Pseudomonas</taxon>
        <taxon>Pseudomonas syringae</taxon>
    </lineage>
</organism>